<dbReference type="Pfam" id="PF14223">
    <property type="entry name" value="Retrotran_gag_2"/>
    <property type="match status" value="1"/>
</dbReference>
<sequence length="1178" mass="134629">MDFKTQIDKLESASNWKVKCYEKEDTLAQLLLVSSMNEANVELTATSLSAADVWQKLLAVYEQSSGQRMDRLMEEFFSCAMKPLEDVVQYVARLQKLFSELNDELEKLANVRLPDLLLMSRILSTLPQEYFEFKSVWESVPVSDRSVNLLVERLRLIEMRLPDKTNSSSVAFAVKADVKKERNKKRGKKCFNCHQNGHFAKSCPMRQNGNKEQVRQFKGGETFFCYRVEGNSDASAAWLADSGASHHMTWNKKYFTKYVPFPQHVEVRVGNGEIIYAYGRGTVRVKGFTEGGWLASVMEEVWYVPKLGLNLFSIGRAAERGFTSIATADGCYFRKNDRAKLVGARNLNGLYELKMRVRLPKRPVQVYVAGADSTLQLWHERLAEELRHRVHADVCGPMENVSISGSKYFVVFKDDFSRYRRVFFLKKKDEVAQCLETFVNEASTTGNTVKCVLCDGGLEFNNVSVKKILQQRGITMRTAMPYTPEQNGAAERENRILVETGRSMLHSKGLPIFLWDEAVNTACHVLNRTGPTTVKGKSPIELWFKRGPVRIDHFRVFGTECFVHVPKQRRRKWDKKSVAGRFMGYCDEKDGYRVWLLGTNRIVTSRDVIFKPEETPSSVQLTVKSSSEKEEEDNNSSYVEQLKAEINSELPSEQEEAGSTFESDSRPEEAEWEPKNSRPERQRKRPKYLSDYVLLTETSNPKVFHEAMKSEDAIHWRKALEEEMCSLQENSTKVDGTVAKYKARLVAKGYVQRPGIDYSETFSPVARFDTVRTILSVGAVEKLKFQQFDVKTAFLYGTLEEEVYVRQPEGFEDGTDRVCRLNRSLYGLKQSPRCWNKRLVEFMKKKGMKQSTADPCLFIRQGRKSKLMVVVYVDDGILAGSDTCEMELFLAEMEKEFRITKGPLDSFLVIGIEVLQDGSIFVGLEMYSDANAVATPMETTASISKRGEDLDRNVPYREAVGALMFLMTTTRPDIAYAVSVVSQELEKPSIRGWQAVKRIFRYLRGTANYGLLYGRNGEAALEGYSDADFAADVRTRRSHSDVVCMYAGGAVSWTSQKQRSVVLSTTEAEYVSASEATRELMWLKRLLSELTDMKKIPVLFIDNMAAVRLSKNPEFHKRSKHIAVRYHFVREKWNDKEIDVQHITSKYQTADILTKALAKTRFEELRLRLGMIPFPMEC</sequence>
<evidence type="ECO:0000256" key="10">
    <source>
        <dbReference type="ARBA" id="ARBA00022840"/>
    </source>
</evidence>
<evidence type="ECO:0000313" key="22">
    <source>
        <dbReference type="EMBL" id="KFD65036.1"/>
    </source>
</evidence>
<organism evidence="22">
    <name type="scientific">Trichuris suis</name>
    <name type="common">pig whipworm</name>
    <dbReference type="NCBI Taxonomy" id="68888"/>
    <lineage>
        <taxon>Eukaryota</taxon>
        <taxon>Metazoa</taxon>
        <taxon>Ecdysozoa</taxon>
        <taxon>Nematoda</taxon>
        <taxon>Enoplea</taxon>
        <taxon>Dorylaimia</taxon>
        <taxon>Trichinellida</taxon>
        <taxon>Trichuridae</taxon>
        <taxon>Trichuris</taxon>
    </lineage>
</organism>
<dbReference type="PANTHER" id="PTHR42648">
    <property type="entry name" value="TRANSPOSASE, PUTATIVE-RELATED"/>
    <property type="match status" value="1"/>
</dbReference>
<keyword evidence="18" id="KW-0863">Zinc-finger</keyword>
<keyword evidence="12" id="KW-0229">DNA integration</keyword>
<dbReference type="InterPro" id="IPR001878">
    <property type="entry name" value="Znf_CCHC"/>
</dbReference>
<dbReference type="PROSITE" id="PS50158">
    <property type="entry name" value="ZF_CCHC"/>
    <property type="match status" value="1"/>
</dbReference>
<evidence type="ECO:0000256" key="11">
    <source>
        <dbReference type="ARBA" id="ARBA00022842"/>
    </source>
</evidence>
<dbReference type="GO" id="GO:0042575">
    <property type="term" value="C:DNA polymerase complex"/>
    <property type="evidence" value="ECO:0007669"/>
    <property type="project" value="UniProtKB-ARBA"/>
</dbReference>
<dbReference type="AlphaFoldDB" id="A0A085N6E0"/>
<dbReference type="Pfam" id="PF25597">
    <property type="entry name" value="SH3_retrovirus"/>
    <property type="match status" value="1"/>
</dbReference>
<dbReference type="InterPro" id="IPR039537">
    <property type="entry name" value="Retrotran_Ty1/copia-like"/>
</dbReference>
<feature type="domain" description="Integrase catalytic" evidence="21">
    <location>
        <begin position="381"/>
        <end position="547"/>
    </location>
</feature>
<dbReference type="SUPFAM" id="SSF53098">
    <property type="entry name" value="Ribonuclease H-like"/>
    <property type="match status" value="1"/>
</dbReference>
<evidence type="ECO:0000256" key="6">
    <source>
        <dbReference type="ARBA" id="ARBA00022741"/>
    </source>
</evidence>
<keyword evidence="8" id="KW-0255">Endonuclease</keyword>
<keyword evidence="16" id="KW-0233">DNA recombination</keyword>
<dbReference type="SUPFAM" id="SSF56672">
    <property type="entry name" value="DNA/RNA polymerases"/>
    <property type="match status" value="1"/>
</dbReference>
<dbReference type="GO" id="GO:0006310">
    <property type="term" value="P:DNA recombination"/>
    <property type="evidence" value="ECO:0007669"/>
    <property type="project" value="UniProtKB-KW"/>
</dbReference>
<dbReference type="InterPro" id="IPR012337">
    <property type="entry name" value="RNaseH-like_sf"/>
</dbReference>
<dbReference type="Pfam" id="PF07727">
    <property type="entry name" value="RVT_2"/>
    <property type="match status" value="1"/>
</dbReference>
<evidence type="ECO:0000256" key="18">
    <source>
        <dbReference type="PROSITE-ProRule" id="PRU00047"/>
    </source>
</evidence>
<dbReference type="InterPro" id="IPR036875">
    <property type="entry name" value="Znf_CCHC_sf"/>
</dbReference>
<accession>A0A085N6E0</accession>
<keyword evidence="13" id="KW-0695">RNA-directed DNA polymerase</keyword>
<evidence type="ECO:0000256" key="5">
    <source>
        <dbReference type="ARBA" id="ARBA00022723"/>
    </source>
</evidence>
<keyword evidence="11" id="KW-0460">Magnesium</keyword>
<dbReference type="InterPro" id="IPR043502">
    <property type="entry name" value="DNA/RNA_pol_sf"/>
</dbReference>
<dbReference type="SMART" id="SM00343">
    <property type="entry name" value="ZnF_C2HC"/>
    <property type="match status" value="1"/>
</dbReference>
<feature type="domain" description="CCHC-type" evidence="20">
    <location>
        <begin position="189"/>
        <end position="204"/>
    </location>
</feature>
<evidence type="ECO:0000256" key="14">
    <source>
        <dbReference type="ARBA" id="ARBA00022932"/>
    </source>
</evidence>
<dbReference type="EMBL" id="KL367545">
    <property type="protein sequence ID" value="KFD65036.1"/>
    <property type="molecule type" value="Genomic_DNA"/>
</dbReference>
<evidence type="ECO:0008006" key="23">
    <source>
        <dbReference type="Google" id="ProtNLM"/>
    </source>
</evidence>
<name>A0A085N6E0_9BILA</name>
<keyword evidence="4" id="KW-0540">Nuclease</keyword>
<evidence type="ECO:0000259" key="21">
    <source>
        <dbReference type="PROSITE" id="PS50994"/>
    </source>
</evidence>
<dbReference type="GO" id="GO:0005524">
    <property type="term" value="F:ATP binding"/>
    <property type="evidence" value="ECO:0007669"/>
    <property type="project" value="UniProtKB-KW"/>
</dbReference>
<keyword evidence="14" id="KW-0239">DNA-directed DNA polymerase</keyword>
<evidence type="ECO:0000256" key="3">
    <source>
        <dbReference type="ARBA" id="ARBA00022670"/>
    </source>
</evidence>
<keyword evidence="9" id="KW-0378">Hydrolase</keyword>
<evidence type="ECO:0000256" key="16">
    <source>
        <dbReference type="ARBA" id="ARBA00023172"/>
    </source>
</evidence>
<evidence type="ECO:0000256" key="1">
    <source>
        <dbReference type="ARBA" id="ARBA00002180"/>
    </source>
</evidence>
<dbReference type="GO" id="GO:0004519">
    <property type="term" value="F:endonuclease activity"/>
    <property type="evidence" value="ECO:0007669"/>
    <property type="project" value="UniProtKB-KW"/>
</dbReference>
<dbReference type="InterPro" id="IPR054722">
    <property type="entry name" value="PolX-like_BBD"/>
</dbReference>
<dbReference type="Proteomes" id="UP000030758">
    <property type="component" value="Unassembled WGS sequence"/>
</dbReference>
<dbReference type="GO" id="GO:0003887">
    <property type="term" value="F:DNA-directed DNA polymerase activity"/>
    <property type="evidence" value="ECO:0007669"/>
    <property type="project" value="UniProtKB-KW"/>
</dbReference>
<dbReference type="GO" id="GO:0004190">
    <property type="term" value="F:aspartic-type endopeptidase activity"/>
    <property type="evidence" value="ECO:0007669"/>
    <property type="project" value="UniProtKB-KW"/>
</dbReference>
<keyword evidence="10" id="KW-0067">ATP-binding</keyword>
<evidence type="ECO:0000256" key="13">
    <source>
        <dbReference type="ARBA" id="ARBA00022918"/>
    </source>
</evidence>
<keyword evidence="14" id="KW-0548">Nucleotidyltransferase</keyword>
<dbReference type="GO" id="GO:0015074">
    <property type="term" value="P:DNA integration"/>
    <property type="evidence" value="ECO:0007669"/>
    <property type="project" value="UniProtKB-KW"/>
</dbReference>
<dbReference type="Gene3D" id="3.30.420.10">
    <property type="entry name" value="Ribonuclease H-like superfamily/Ribonuclease H"/>
    <property type="match status" value="1"/>
</dbReference>
<evidence type="ECO:0000256" key="12">
    <source>
        <dbReference type="ARBA" id="ARBA00022908"/>
    </source>
</evidence>
<comment type="function">
    <text evidence="1">The aspartyl protease (PR) mediates the proteolytic cleavages of the Gag and Gag-Pol polyproteins after assembly of the VLP.</text>
</comment>
<keyword evidence="18" id="KW-0862">Zinc</keyword>
<keyword evidence="6" id="KW-0547">Nucleotide-binding</keyword>
<dbReference type="SUPFAM" id="SSF57756">
    <property type="entry name" value="Retrovirus zinc finger-like domains"/>
    <property type="match status" value="1"/>
</dbReference>
<evidence type="ECO:0000256" key="4">
    <source>
        <dbReference type="ARBA" id="ARBA00022722"/>
    </source>
</evidence>
<keyword evidence="15" id="KW-0917">Virion maturation</keyword>
<evidence type="ECO:0000259" key="20">
    <source>
        <dbReference type="PROSITE" id="PS50158"/>
    </source>
</evidence>
<dbReference type="Pfam" id="PF22936">
    <property type="entry name" value="Pol_BBD"/>
    <property type="match status" value="1"/>
</dbReference>
<evidence type="ECO:0000256" key="9">
    <source>
        <dbReference type="ARBA" id="ARBA00022801"/>
    </source>
</evidence>
<dbReference type="InterPro" id="IPR036397">
    <property type="entry name" value="RNaseH_sf"/>
</dbReference>
<dbReference type="PROSITE" id="PS50994">
    <property type="entry name" value="INTEGRASE"/>
    <property type="match status" value="1"/>
</dbReference>
<keyword evidence="17" id="KW-0511">Multifunctional enzyme</keyword>
<keyword evidence="7" id="KW-0064">Aspartyl protease</keyword>
<feature type="region of interest" description="Disordered" evidence="19">
    <location>
        <begin position="617"/>
        <end position="684"/>
    </location>
</feature>
<keyword evidence="2" id="KW-1188">Viral release from host cell</keyword>
<dbReference type="GO" id="GO:0008270">
    <property type="term" value="F:zinc ion binding"/>
    <property type="evidence" value="ECO:0007669"/>
    <property type="project" value="UniProtKB-KW"/>
</dbReference>
<evidence type="ECO:0000256" key="2">
    <source>
        <dbReference type="ARBA" id="ARBA00022612"/>
    </source>
</evidence>
<evidence type="ECO:0000256" key="7">
    <source>
        <dbReference type="ARBA" id="ARBA00022750"/>
    </source>
</evidence>
<gene>
    <name evidence="22" type="ORF">M514_22753</name>
</gene>
<dbReference type="GO" id="GO:0019899">
    <property type="term" value="F:enzyme binding"/>
    <property type="evidence" value="ECO:0007669"/>
    <property type="project" value="UniProtKB-ARBA"/>
</dbReference>
<protein>
    <recommendedName>
        <fullName evidence="23">Retrovirus-related Pol polyprotein from transposon TNT 1-94</fullName>
    </recommendedName>
</protein>
<dbReference type="InterPro" id="IPR013103">
    <property type="entry name" value="RVT_2"/>
</dbReference>
<dbReference type="GO" id="GO:0003676">
    <property type="term" value="F:nucleic acid binding"/>
    <property type="evidence" value="ECO:0007669"/>
    <property type="project" value="InterPro"/>
</dbReference>
<feature type="compositionally biased region" description="Basic and acidic residues" evidence="19">
    <location>
        <begin position="663"/>
        <end position="680"/>
    </location>
</feature>
<dbReference type="InterPro" id="IPR057670">
    <property type="entry name" value="SH3_retrovirus"/>
</dbReference>
<proteinExistence type="predicted"/>
<keyword evidence="14" id="KW-0808">Transferase</keyword>
<dbReference type="PANTHER" id="PTHR42648:SF11">
    <property type="entry name" value="TRANSPOSON TY4-P GAG-POL POLYPROTEIN"/>
    <property type="match status" value="1"/>
</dbReference>
<reference evidence="22" key="1">
    <citation type="journal article" date="2014" name="Nat. Genet.">
        <title>Genome and transcriptome of the porcine whipworm Trichuris suis.</title>
        <authorList>
            <person name="Jex A.R."/>
            <person name="Nejsum P."/>
            <person name="Schwarz E.M."/>
            <person name="Hu L."/>
            <person name="Young N.D."/>
            <person name="Hall R.S."/>
            <person name="Korhonen P.K."/>
            <person name="Liao S."/>
            <person name="Thamsborg S."/>
            <person name="Xia J."/>
            <person name="Xu P."/>
            <person name="Wang S."/>
            <person name="Scheerlinck J.P."/>
            <person name="Hofmann A."/>
            <person name="Sternberg P.W."/>
            <person name="Wang J."/>
            <person name="Gasser R.B."/>
        </authorList>
    </citation>
    <scope>NUCLEOTIDE SEQUENCE [LARGE SCALE GENOMIC DNA]</scope>
    <source>
        <strain evidence="22">DCEP-RM93F</strain>
    </source>
</reference>
<keyword evidence="5" id="KW-0479">Metal-binding</keyword>
<dbReference type="GO" id="GO:0006508">
    <property type="term" value="P:proteolysis"/>
    <property type="evidence" value="ECO:0007669"/>
    <property type="project" value="UniProtKB-KW"/>
</dbReference>
<dbReference type="InterPro" id="IPR001584">
    <property type="entry name" value="Integrase_cat-core"/>
</dbReference>
<evidence type="ECO:0000256" key="17">
    <source>
        <dbReference type="ARBA" id="ARBA00023268"/>
    </source>
</evidence>
<evidence type="ECO:0000256" key="8">
    <source>
        <dbReference type="ARBA" id="ARBA00022759"/>
    </source>
</evidence>
<evidence type="ECO:0000256" key="15">
    <source>
        <dbReference type="ARBA" id="ARBA00023113"/>
    </source>
</evidence>
<dbReference type="GO" id="GO:0003964">
    <property type="term" value="F:RNA-directed DNA polymerase activity"/>
    <property type="evidence" value="ECO:0007669"/>
    <property type="project" value="UniProtKB-KW"/>
</dbReference>
<dbReference type="Gene3D" id="4.10.60.10">
    <property type="entry name" value="Zinc finger, CCHC-type"/>
    <property type="match status" value="1"/>
</dbReference>
<keyword evidence="3" id="KW-0645">Protease</keyword>
<dbReference type="CDD" id="cd09272">
    <property type="entry name" value="RNase_HI_RT_Ty1"/>
    <property type="match status" value="1"/>
</dbReference>
<evidence type="ECO:0000256" key="19">
    <source>
        <dbReference type="SAM" id="MobiDB-lite"/>
    </source>
</evidence>